<proteinExistence type="predicted"/>
<evidence type="ECO:0000313" key="4">
    <source>
        <dbReference type="EMBL" id="UYL95380.1"/>
    </source>
</evidence>
<name>A0A9E7V1Z7_9VIRU</name>
<dbReference type="InterPro" id="IPR043502">
    <property type="entry name" value="DNA/RNA_pol_sf"/>
</dbReference>
<dbReference type="GO" id="GO:0003968">
    <property type="term" value="F:RNA-directed RNA polymerase activity"/>
    <property type="evidence" value="ECO:0007669"/>
    <property type="project" value="UniProtKB-KW"/>
</dbReference>
<protein>
    <submittedName>
        <fullName evidence="4">RNA-dependent RNA polymerase</fullName>
    </submittedName>
</protein>
<accession>A0A9E7V1Z7</accession>
<reference evidence="4" key="1">
    <citation type="submission" date="2022-05" db="EMBL/GenBank/DDBJ databases">
        <authorList>
            <person name="Cao W."/>
            <person name="Jia N."/>
            <person name="Lam T.T.-Y."/>
            <person name="Ni X."/>
            <person name="Liu J."/>
        </authorList>
    </citation>
    <scope>NUCLEOTIDE SEQUENCE</scope>
    <source>
        <strain evidence="4">TIGMIC 1</strain>
    </source>
</reference>
<keyword evidence="3" id="KW-0548">Nucleotidyltransferase</keyword>
<sequence length="713" mass="79038">MEATWEALLGVSAAWKPIPARWGNRFANKRLVELQRLGLWFVRSCCSQGVGATIKWLKDAASECRLSSVEEGPLGPKGAFLTRKILIGCRSREALDQLAFLGRSLPAGDKVVQRASLLSHREAVTSVTSTDPALLSSARRFAEWFARKHLTPADLRETVVPTPSASLATTRREGGSREEVREEHRLWIQDLPRELWSRDDALTFMDYAPYFADSEVDSVRSNQGSIDVARAAAWLTASRTVRSRVTCVAERGWKQRIVSAPPAFATTAGGCLNKALLRGVRRYGPCSLFLKGDRRKAVETVMAASRGRGTIVSTDLTAASDRLPHDLVKAVVVGITDGWKDLPPLWAESLFALTGPQELRYPWGQVVTSTAGILMGLGPTWPILSVIHAWWVETAWSSLGYNPRSQLRLHCIGGDDLLARWPLDVVESYRKIVALCGGKRSAGKDFLSDTGGNFTEMSIFVEGLSWRWSRAIPTKGLVASSIDEVGAAYESLGSDPSRRLRGRHVLWALHPDAWSVCRALAVPATLPRSLGGAGLPPMHGSPLRVEAPLRTRLALGRFLYGSGVDTVPLGPPSWTEAGDPAVWQARTFSEERLRGALEIGILRYTRTPDPEARESKRVVDHLADQMAYFARARVFSDTRFPPVATEIVSVRKYSRLVRRWVLGRIRGGLPRDLAIRDRANTRDRLVKRARENRDRWFLELMLEGSTGNHRPIL</sequence>
<evidence type="ECO:0000256" key="2">
    <source>
        <dbReference type="ARBA" id="ARBA00022679"/>
    </source>
</evidence>
<keyword evidence="2" id="KW-0808">Transferase</keyword>
<organism evidence="4">
    <name type="scientific">Zhangzhou Narna tick virus 2</name>
    <dbReference type="NCBI Taxonomy" id="2972234"/>
    <lineage>
        <taxon>Viruses</taxon>
        <taxon>Riboviria</taxon>
        <taxon>Orthornavirae</taxon>
        <taxon>Lenarviricota</taxon>
        <taxon>Amabiliviricetes</taxon>
        <taxon>Wolframvirales</taxon>
        <taxon>Narnaviridae</taxon>
    </lineage>
</organism>
<evidence type="ECO:0000256" key="3">
    <source>
        <dbReference type="ARBA" id="ARBA00022695"/>
    </source>
</evidence>
<keyword evidence="1 4" id="KW-0696">RNA-directed RNA polymerase</keyword>
<evidence type="ECO:0000256" key="1">
    <source>
        <dbReference type="ARBA" id="ARBA00022484"/>
    </source>
</evidence>
<dbReference type="SUPFAM" id="SSF56672">
    <property type="entry name" value="DNA/RNA polymerases"/>
    <property type="match status" value="1"/>
</dbReference>
<dbReference type="EMBL" id="ON746432">
    <property type="protein sequence ID" value="UYL95380.1"/>
    <property type="molecule type" value="Genomic_RNA"/>
</dbReference>